<reference evidence="1 2" key="1">
    <citation type="submission" date="2020-09" db="EMBL/GenBank/DDBJ databases">
        <title>De no assembly of potato wild relative species, Solanum commersonii.</title>
        <authorList>
            <person name="Cho K."/>
        </authorList>
    </citation>
    <scope>NUCLEOTIDE SEQUENCE [LARGE SCALE GENOMIC DNA]</scope>
    <source>
        <strain evidence="1">LZ3.2</strain>
        <tissue evidence="1">Leaf</tissue>
    </source>
</reference>
<dbReference type="Proteomes" id="UP000824120">
    <property type="component" value="Chromosome 3"/>
</dbReference>
<dbReference type="AlphaFoldDB" id="A0A9J5ZYD6"/>
<evidence type="ECO:0000313" key="1">
    <source>
        <dbReference type="EMBL" id="KAG5617083.1"/>
    </source>
</evidence>
<dbReference type="EMBL" id="JACXVP010000003">
    <property type="protein sequence ID" value="KAG5617083.1"/>
    <property type="molecule type" value="Genomic_DNA"/>
</dbReference>
<sequence>MIQKGWCKKALSCTPISRSFALCNIVVHCNLFYSMLMEVQTGSVSIEALCISTSNELAAKRLHTSLTNTVPQYMHSKQIGNRVKITDWTQSKSK</sequence>
<comment type="caution">
    <text evidence="1">The sequence shown here is derived from an EMBL/GenBank/DDBJ whole genome shotgun (WGS) entry which is preliminary data.</text>
</comment>
<evidence type="ECO:0000313" key="2">
    <source>
        <dbReference type="Proteomes" id="UP000824120"/>
    </source>
</evidence>
<keyword evidence="2" id="KW-1185">Reference proteome</keyword>
<name>A0A9J5ZYD6_SOLCO</name>
<protein>
    <submittedName>
        <fullName evidence="1">Uncharacterized protein</fullName>
    </submittedName>
</protein>
<organism evidence="1 2">
    <name type="scientific">Solanum commersonii</name>
    <name type="common">Commerson's wild potato</name>
    <name type="synonym">Commerson's nightshade</name>
    <dbReference type="NCBI Taxonomy" id="4109"/>
    <lineage>
        <taxon>Eukaryota</taxon>
        <taxon>Viridiplantae</taxon>
        <taxon>Streptophyta</taxon>
        <taxon>Embryophyta</taxon>
        <taxon>Tracheophyta</taxon>
        <taxon>Spermatophyta</taxon>
        <taxon>Magnoliopsida</taxon>
        <taxon>eudicotyledons</taxon>
        <taxon>Gunneridae</taxon>
        <taxon>Pentapetalae</taxon>
        <taxon>asterids</taxon>
        <taxon>lamiids</taxon>
        <taxon>Solanales</taxon>
        <taxon>Solanaceae</taxon>
        <taxon>Solanoideae</taxon>
        <taxon>Solaneae</taxon>
        <taxon>Solanum</taxon>
    </lineage>
</organism>
<proteinExistence type="predicted"/>
<accession>A0A9J5ZYD6</accession>
<gene>
    <name evidence="1" type="ORF">H5410_016907</name>
</gene>